<dbReference type="Pfam" id="PF01602">
    <property type="entry name" value="Adaptin_N"/>
    <property type="match status" value="1"/>
</dbReference>
<evidence type="ECO:0000256" key="3">
    <source>
        <dbReference type="ARBA" id="ARBA00022448"/>
    </source>
</evidence>
<evidence type="ECO:0000313" key="7">
    <source>
        <dbReference type="EMBL" id="KAJ2847171.1"/>
    </source>
</evidence>
<dbReference type="InterPro" id="IPR011989">
    <property type="entry name" value="ARM-like"/>
</dbReference>
<evidence type="ECO:0000256" key="2">
    <source>
        <dbReference type="ARBA" id="ARBA00006613"/>
    </source>
</evidence>
<dbReference type="Proteomes" id="UP001139887">
    <property type="component" value="Unassembled WGS sequence"/>
</dbReference>
<keyword evidence="4" id="KW-0653">Protein transport</keyword>
<protein>
    <submittedName>
        <fullName evidence="7">AP-3 complex subunit beta</fullName>
    </submittedName>
</protein>
<sequence length="401" mass="43805">MAEYLSKAMAFAQDAAKLSVRLSEGLVDNALDFGLDTPGSFYDHAEFRLGQTRRELNSGSEKERLAAMKRLLACVAKGYDVSEYFADVVKNVATGSLEKRRLVYMFLLRYAEQEQDLALLSVNTFQRDVADDDAEIRAMALRVMSSIRVQAIGAVVTVAVRRLAGDSSPHVRRTAALAVPKLLRLDASLREELQAVVNSMLGESSALAVGAVAKAFRTVSPQQLPHAHAHFRRWCAQLGDADEWGQLELVRLLAAYARTQFARPSEGTRLDTDHALLLQAVAPLLHSRNRAVVMGACAAVSHLAPESQLHLVAKPLVRVMRGSRESAYVALRAVLQVAQRQPQVFYQHVRSFFVAAADAPFVRRVKLQVLAELAAAETAPSMVGEVAAYTQSSLLDVAEGA</sequence>
<dbReference type="AlphaFoldDB" id="A0A9W8I959"/>
<dbReference type="OrthoDB" id="10254310at2759"/>
<dbReference type="Gene3D" id="1.25.10.10">
    <property type="entry name" value="Leucine-rich Repeat Variant"/>
    <property type="match status" value="1"/>
</dbReference>
<accession>A0A9W8I959</accession>
<evidence type="ECO:0000256" key="1">
    <source>
        <dbReference type="ARBA" id="ARBA00004308"/>
    </source>
</evidence>
<dbReference type="InterPro" id="IPR026739">
    <property type="entry name" value="AP_beta"/>
</dbReference>
<dbReference type="GO" id="GO:0012505">
    <property type="term" value="C:endomembrane system"/>
    <property type="evidence" value="ECO:0007669"/>
    <property type="project" value="UniProtKB-SubCell"/>
</dbReference>
<name>A0A9W8I959_9FUNG</name>
<feature type="domain" description="Clathrin/coatomer adaptor adaptin-like N-terminal" evidence="6">
    <location>
        <begin position="52"/>
        <end position="390"/>
    </location>
</feature>
<dbReference type="PANTHER" id="PTHR11134">
    <property type="entry name" value="ADAPTOR COMPLEX SUBUNIT BETA FAMILY MEMBER"/>
    <property type="match status" value="1"/>
</dbReference>
<dbReference type="InterPro" id="IPR002553">
    <property type="entry name" value="Clathrin/coatomer_adapt-like_N"/>
</dbReference>
<dbReference type="GO" id="GO:0006886">
    <property type="term" value="P:intracellular protein transport"/>
    <property type="evidence" value="ECO:0007669"/>
    <property type="project" value="InterPro"/>
</dbReference>
<comment type="similarity">
    <text evidence="2">Belongs to the adaptor complexes large subunit family.</text>
</comment>
<keyword evidence="5" id="KW-0472">Membrane</keyword>
<dbReference type="InterPro" id="IPR016024">
    <property type="entry name" value="ARM-type_fold"/>
</dbReference>
<dbReference type="GO" id="GO:0030117">
    <property type="term" value="C:membrane coat"/>
    <property type="evidence" value="ECO:0007669"/>
    <property type="project" value="InterPro"/>
</dbReference>
<feature type="non-terminal residue" evidence="7">
    <location>
        <position position="401"/>
    </location>
</feature>
<evidence type="ECO:0000313" key="8">
    <source>
        <dbReference type="Proteomes" id="UP001139887"/>
    </source>
</evidence>
<gene>
    <name evidence="7" type="primary">APL6</name>
    <name evidence="7" type="ORF">IWW36_003991</name>
</gene>
<evidence type="ECO:0000256" key="5">
    <source>
        <dbReference type="ARBA" id="ARBA00023136"/>
    </source>
</evidence>
<reference evidence="7" key="1">
    <citation type="submission" date="2022-07" db="EMBL/GenBank/DDBJ databases">
        <title>Phylogenomic reconstructions and comparative analyses of Kickxellomycotina fungi.</title>
        <authorList>
            <person name="Reynolds N.K."/>
            <person name="Stajich J.E."/>
            <person name="Barry K."/>
            <person name="Grigoriev I.V."/>
            <person name="Crous P."/>
            <person name="Smith M.E."/>
        </authorList>
    </citation>
    <scope>NUCLEOTIDE SEQUENCE</scope>
    <source>
        <strain evidence="7">NRRL 1566</strain>
    </source>
</reference>
<organism evidence="7 8">
    <name type="scientific">Coemansia brasiliensis</name>
    <dbReference type="NCBI Taxonomy" id="2650707"/>
    <lineage>
        <taxon>Eukaryota</taxon>
        <taxon>Fungi</taxon>
        <taxon>Fungi incertae sedis</taxon>
        <taxon>Zoopagomycota</taxon>
        <taxon>Kickxellomycotina</taxon>
        <taxon>Kickxellomycetes</taxon>
        <taxon>Kickxellales</taxon>
        <taxon>Kickxellaceae</taxon>
        <taxon>Coemansia</taxon>
    </lineage>
</organism>
<proteinExistence type="inferred from homology"/>
<dbReference type="EMBL" id="JANBUW010000371">
    <property type="protein sequence ID" value="KAJ2847171.1"/>
    <property type="molecule type" value="Genomic_DNA"/>
</dbReference>
<keyword evidence="8" id="KW-1185">Reference proteome</keyword>
<evidence type="ECO:0000256" key="4">
    <source>
        <dbReference type="ARBA" id="ARBA00022927"/>
    </source>
</evidence>
<dbReference type="GO" id="GO:0016192">
    <property type="term" value="P:vesicle-mediated transport"/>
    <property type="evidence" value="ECO:0007669"/>
    <property type="project" value="InterPro"/>
</dbReference>
<comment type="caution">
    <text evidence="7">The sequence shown here is derived from an EMBL/GenBank/DDBJ whole genome shotgun (WGS) entry which is preliminary data.</text>
</comment>
<dbReference type="SUPFAM" id="SSF48371">
    <property type="entry name" value="ARM repeat"/>
    <property type="match status" value="1"/>
</dbReference>
<evidence type="ECO:0000259" key="6">
    <source>
        <dbReference type="Pfam" id="PF01602"/>
    </source>
</evidence>
<comment type="subcellular location">
    <subcellularLocation>
        <location evidence="1">Endomembrane system</location>
    </subcellularLocation>
</comment>
<keyword evidence="3" id="KW-0813">Transport</keyword>